<dbReference type="InterPro" id="IPR006603">
    <property type="entry name" value="PQ-loop_rpt"/>
</dbReference>
<keyword evidence="4 6" id="KW-0472">Membrane</keyword>
<feature type="region of interest" description="Disordered" evidence="5">
    <location>
        <begin position="304"/>
        <end position="341"/>
    </location>
</feature>
<dbReference type="InterPro" id="IPR051415">
    <property type="entry name" value="LAAT-1"/>
</dbReference>
<name>A0A0C2IPF5_9PEZI</name>
<comment type="subcellular location">
    <subcellularLocation>
        <location evidence="1">Membrane</location>
        <topology evidence="1">Multi-pass membrane protein</topology>
    </subcellularLocation>
</comment>
<dbReference type="VEuPathDB" id="FungiDB:SPBR_07369"/>
<evidence type="ECO:0000256" key="6">
    <source>
        <dbReference type="SAM" id="Phobius"/>
    </source>
</evidence>
<gene>
    <name evidence="7" type="ORF">SPBR_07369</name>
</gene>
<dbReference type="PANTHER" id="PTHR16201:SF11">
    <property type="entry name" value="PQ-LOOP REPEAT-CONTAINING PROTEIN"/>
    <property type="match status" value="1"/>
</dbReference>
<feature type="transmembrane region" description="Helical" evidence="6">
    <location>
        <begin position="243"/>
        <end position="262"/>
    </location>
</feature>
<feature type="transmembrane region" description="Helical" evidence="6">
    <location>
        <begin position="204"/>
        <end position="222"/>
    </location>
</feature>
<feature type="compositionally biased region" description="Basic and acidic residues" evidence="5">
    <location>
        <begin position="406"/>
        <end position="416"/>
    </location>
</feature>
<proteinExistence type="predicted"/>
<comment type="caution">
    <text evidence="7">The sequence shown here is derived from an EMBL/GenBank/DDBJ whole genome shotgun (WGS) entry which is preliminary data.</text>
</comment>
<dbReference type="SMART" id="SM00679">
    <property type="entry name" value="CTNS"/>
    <property type="match status" value="2"/>
</dbReference>
<feature type="transmembrane region" description="Helical" evidence="6">
    <location>
        <begin position="45"/>
        <end position="66"/>
    </location>
</feature>
<accession>A0A0C2IPF5</accession>
<feature type="transmembrane region" description="Helical" evidence="6">
    <location>
        <begin position="268"/>
        <end position="288"/>
    </location>
</feature>
<dbReference type="EMBL" id="AWTV01000009">
    <property type="protein sequence ID" value="KIH88805.1"/>
    <property type="molecule type" value="Genomic_DNA"/>
</dbReference>
<dbReference type="PANTHER" id="PTHR16201">
    <property type="entry name" value="SEVEN TRANSMEMBRANE PROTEIN 1-RELATED"/>
    <property type="match status" value="1"/>
</dbReference>
<evidence type="ECO:0000256" key="1">
    <source>
        <dbReference type="ARBA" id="ARBA00004141"/>
    </source>
</evidence>
<feature type="compositionally biased region" description="Basic and acidic residues" evidence="5">
    <location>
        <begin position="357"/>
        <end position="371"/>
    </location>
</feature>
<dbReference type="HOGENOM" id="CLU_033734_1_1_1"/>
<dbReference type="RefSeq" id="XP_040616815.1">
    <property type="nucleotide sequence ID" value="XM_040765623.1"/>
</dbReference>
<dbReference type="GeneID" id="63680544"/>
<reference evidence="7 8" key="1">
    <citation type="journal article" date="2014" name="BMC Genomics">
        <title>Comparative genomics of the major fungal agents of human and animal Sporotrichosis: Sporothrix schenckii and Sporothrix brasiliensis.</title>
        <authorList>
            <person name="Teixeira M.M."/>
            <person name="de Almeida L.G."/>
            <person name="Kubitschek-Barreira P."/>
            <person name="Alves F.L."/>
            <person name="Kioshima E.S."/>
            <person name="Abadio A.K."/>
            <person name="Fernandes L."/>
            <person name="Derengowski L.S."/>
            <person name="Ferreira K.S."/>
            <person name="Souza R.C."/>
            <person name="Ruiz J.C."/>
            <person name="de Andrade N.C."/>
            <person name="Paes H.C."/>
            <person name="Nicola A.M."/>
            <person name="Albuquerque P."/>
            <person name="Gerber A.L."/>
            <person name="Martins V.P."/>
            <person name="Peconick L.D."/>
            <person name="Neto A.V."/>
            <person name="Chaucanez C.B."/>
            <person name="Silva P.A."/>
            <person name="Cunha O.L."/>
            <person name="de Oliveira F.F."/>
            <person name="dos Santos T.C."/>
            <person name="Barros A.L."/>
            <person name="Soares M.A."/>
            <person name="de Oliveira L.M."/>
            <person name="Marini M.M."/>
            <person name="Villalobos-Duno H."/>
            <person name="Cunha M.M."/>
            <person name="de Hoog S."/>
            <person name="da Silveira J.F."/>
            <person name="Henrissat B."/>
            <person name="Nino-Vega G.A."/>
            <person name="Cisalpino P.S."/>
            <person name="Mora-Montes H.M."/>
            <person name="Almeida S.R."/>
            <person name="Stajich J.E."/>
            <person name="Lopes-Bezerra L.M."/>
            <person name="Vasconcelos A.T."/>
            <person name="Felipe M.S."/>
        </authorList>
    </citation>
    <scope>NUCLEOTIDE SEQUENCE [LARGE SCALE GENOMIC DNA]</scope>
    <source>
        <strain evidence="7 8">5110</strain>
    </source>
</reference>
<dbReference type="AlphaFoldDB" id="A0A0C2IPF5"/>
<organism evidence="7 8">
    <name type="scientific">Sporothrix brasiliensis 5110</name>
    <dbReference type="NCBI Taxonomy" id="1398154"/>
    <lineage>
        <taxon>Eukaryota</taxon>
        <taxon>Fungi</taxon>
        <taxon>Dikarya</taxon>
        <taxon>Ascomycota</taxon>
        <taxon>Pezizomycotina</taxon>
        <taxon>Sordariomycetes</taxon>
        <taxon>Sordariomycetidae</taxon>
        <taxon>Ophiostomatales</taxon>
        <taxon>Ophiostomataceae</taxon>
        <taxon>Sporothrix</taxon>
    </lineage>
</organism>
<dbReference type="Pfam" id="PF04193">
    <property type="entry name" value="PQ-loop"/>
    <property type="match status" value="2"/>
</dbReference>
<feature type="region of interest" description="Disordered" evidence="5">
    <location>
        <begin position="357"/>
        <end position="416"/>
    </location>
</feature>
<keyword evidence="2 6" id="KW-0812">Transmembrane</keyword>
<dbReference type="Gene3D" id="1.20.1280.290">
    <property type="match status" value="2"/>
</dbReference>
<evidence type="ECO:0000256" key="3">
    <source>
        <dbReference type="ARBA" id="ARBA00022989"/>
    </source>
</evidence>
<dbReference type="Proteomes" id="UP000031575">
    <property type="component" value="Unassembled WGS sequence"/>
</dbReference>
<evidence type="ECO:0000256" key="2">
    <source>
        <dbReference type="ARBA" id="ARBA00022692"/>
    </source>
</evidence>
<evidence type="ECO:0000313" key="8">
    <source>
        <dbReference type="Proteomes" id="UP000031575"/>
    </source>
</evidence>
<evidence type="ECO:0000256" key="5">
    <source>
        <dbReference type="SAM" id="MobiDB-lite"/>
    </source>
</evidence>
<dbReference type="GO" id="GO:0016020">
    <property type="term" value="C:membrane"/>
    <property type="evidence" value="ECO:0007669"/>
    <property type="project" value="UniProtKB-SubCell"/>
</dbReference>
<dbReference type="OrthoDB" id="19344at2759"/>
<feature type="transmembrane region" description="Helical" evidence="6">
    <location>
        <begin position="172"/>
        <end position="198"/>
    </location>
</feature>
<keyword evidence="3 6" id="KW-1133">Transmembrane helix</keyword>
<sequence>MDALLLGSPDLSSRCDDLRAPGVMNLIVSMYVRKCRNKQLRRPAITLYPGANVLRFILVGMLVSYLPQHWRIIARGTSEGISPYFVLLGVTSATSGFANILTLPQSRQDVACCHELDTLHCLAGLLGIAQLGVQWLCFAFILVLFLVFFRYDDAAVPLPEDEIRNEQPRWQTAVLVACTCFVHGLVVIVVTAVLAAVAPRALSGWANTLGLMAALLAAIQYFPQIYTTYRLKHVGSLSIPMMCMQTPGGLLFAGSLFARLGWAGWSSWGIFLLTAIMQGMLLTMAVYYELQRAYPEDEYVSGNAGAHTHTDANGNGYGATENGHGNTNGGTNGGVAPPKTASRPLYRRVLSYRSARLDENTPSRYSAHPEHYGTTPDEISDIIDRQESDAAAETEPLLRPGGIGNPRRDYAAPRRR</sequence>
<protein>
    <recommendedName>
        <fullName evidence="9">PQ loop repeat protein</fullName>
    </recommendedName>
</protein>
<keyword evidence="8" id="KW-1185">Reference proteome</keyword>
<evidence type="ECO:0000313" key="7">
    <source>
        <dbReference type="EMBL" id="KIH88805.1"/>
    </source>
</evidence>
<evidence type="ECO:0000256" key="4">
    <source>
        <dbReference type="ARBA" id="ARBA00023136"/>
    </source>
</evidence>
<evidence type="ECO:0008006" key="9">
    <source>
        <dbReference type="Google" id="ProtNLM"/>
    </source>
</evidence>
<feature type="transmembrane region" description="Helical" evidence="6">
    <location>
        <begin position="132"/>
        <end position="151"/>
    </location>
</feature>